<keyword evidence="1 2" id="KW-0732">Signal</keyword>
<gene>
    <name evidence="4" type="ORF">SAMN04488012_101196</name>
</gene>
<dbReference type="RefSeq" id="WP_073125734.1">
    <property type="nucleotide sequence ID" value="NZ_FQZA01000001.1"/>
</dbReference>
<dbReference type="Proteomes" id="UP000184040">
    <property type="component" value="Unassembled WGS sequence"/>
</dbReference>
<feature type="signal peptide" evidence="2">
    <location>
        <begin position="1"/>
        <end position="19"/>
    </location>
</feature>
<feature type="chain" id="PRO_5012386942" evidence="2">
    <location>
        <begin position="20"/>
        <end position="193"/>
    </location>
</feature>
<protein>
    <submittedName>
        <fullName evidence="4">Opacity protein</fullName>
    </submittedName>
</protein>
<accession>A0A1M6ANQ1</accession>
<dbReference type="Pfam" id="PF13505">
    <property type="entry name" value="OMP_b-brl"/>
    <property type="match status" value="1"/>
</dbReference>
<dbReference type="EMBL" id="FQZA01000001">
    <property type="protein sequence ID" value="SHI38085.1"/>
    <property type="molecule type" value="Genomic_DNA"/>
</dbReference>
<dbReference type="STRING" id="313368.SAMN04488012_101196"/>
<dbReference type="Gene3D" id="2.40.160.20">
    <property type="match status" value="1"/>
</dbReference>
<evidence type="ECO:0000313" key="5">
    <source>
        <dbReference type="Proteomes" id="UP000184040"/>
    </source>
</evidence>
<feature type="domain" description="Outer membrane protein beta-barrel" evidence="3">
    <location>
        <begin position="28"/>
        <end position="193"/>
    </location>
</feature>
<dbReference type="InterPro" id="IPR011250">
    <property type="entry name" value="OMP/PagP_B-barrel"/>
</dbReference>
<keyword evidence="5" id="KW-1185">Reference proteome</keyword>
<name>A0A1M6ANQ1_9RHOB</name>
<evidence type="ECO:0000256" key="2">
    <source>
        <dbReference type="SAM" id="SignalP"/>
    </source>
</evidence>
<evidence type="ECO:0000256" key="1">
    <source>
        <dbReference type="ARBA" id="ARBA00022729"/>
    </source>
</evidence>
<proteinExistence type="predicted"/>
<evidence type="ECO:0000259" key="3">
    <source>
        <dbReference type="Pfam" id="PF13505"/>
    </source>
</evidence>
<reference evidence="4 5" key="1">
    <citation type="submission" date="2016-11" db="EMBL/GenBank/DDBJ databases">
        <authorList>
            <person name="Jaros S."/>
            <person name="Januszkiewicz K."/>
            <person name="Wedrychowicz H."/>
        </authorList>
    </citation>
    <scope>NUCLEOTIDE SEQUENCE [LARGE SCALE GENOMIC DNA]</scope>
    <source>
        <strain evidence="4 5">DSM 26892</strain>
    </source>
</reference>
<evidence type="ECO:0000313" key="4">
    <source>
        <dbReference type="EMBL" id="SHI38085.1"/>
    </source>
</evidence>
<organism evidence="4 5">
    <name type="scientific">Palleronia salina</name>
    <dbReference type="NCBI Taxonomy" id="313368"/>
    <lineage>
        <taxon>Bacteria</taxon>
        <taxon>Pseudomonadati</taxon>
        <taxon>Pseudomonadota</taxon>
        <taxon>Alphaproteobacteria</taxon>
        <taxon>Rhodobacterales</taxon>
        <taxon>Roseobacteraceae</taxon>
        <taxon>Palleronia</taxon>
    </lineage>
</organism>
<dbReference type="SUPFAM" id="SSF56925">
    <property type="entry name" value="OMPA-like"/>
    <property type="match status" value="1"/>
</dbReference>
<dbReference type="AlphaFoldDB" id="A0A1M6ANQ1"/>
<dbReference type="InterPro" id="IPR027385">
    <property type="entry name" value="Beta-barrel_OMP"/>
</dbReference>
<sequence>MKLLTVSAAAIVAASTAFAGGIETAPAPIEPLAPLPPVSTDWTGAYAGTSLGYGSSDIGTVADPNGAIAGVFAGYNVDFGNTVVGAELDLNAADFDDEPTAFIDRVHRLKVKAGYGTGAALFYGTVGAAYASGEVGGASVSDNGYLYGVGVDYAVSDRFHYGLEVLRHEFDDFDNSGIDVDATTVQARFGYRF</sequence>